<name>A0A5S5MD73_9BACT</name>
<dbReference type="PROSITE" id="PS51257">
    <property type="entry name" value="PROKAR_LIPOPROTEIN"/>
    <property type="match status" value="1"/>
</dbReference>
<gene>
    <name evidence="1" type="ORF">FIM25_13885</name>
</gene>
<reference evidence="1 2" key="1">
    <citation type="submission" date="2019-06" db="EMBL/GenBank/DDBJ databases">
        <title>Desulfobotulus mexicanus sp. nov., a novel sulfate-reducing bacterium isolated from the sediment of an alkaline crater lake in Mexico.</title>
        <authorList>
            <person name="Hirschler-Rea A."/>
        </authorList>
    </citation>
    <scope>NUCLEOTIDE SEQUENCE [LARGE SCALE GENOMIC DNA]</scope>
    <source>
        <strain evidence="1 2">PAR22N</strain>
    </source>
</reference>
<dbReference type="RefSeq" id="WP_139450446.1">
    <property type="nucleotide sequence ID" value="NZ_VDMB01000023.1"/>
</dbReference>
<sequence length="96" mass="10933">MKHAIFTALIIGSMLLSSCGGVRLKSYEKQDCETLPGQQTLATIENRCMLCHKGDFATIQDICERKDLIIDAVETERMPRFSKLTQQELEIIVTWQ</sequence>
<dbReference type="OrthoDB" id="9786191at2"/>
<evidence type="ECO:0000313" key="2">
    <source>
        <dbReference type="Proteomes" id="UP000321899"/>
    </source>
</evidence>
<organism evidence="1 2">
    <name type="scientific">Desulfobotulus mexicanus</name>
    <dbReference type="NCBI Taxonomy" id="2586642"/>
    <lineage>
        <taxon>Bacteria</taxon>
        <taxon>Pseudomonadati</taxon>
        <taxon>Thermodesulfobacteriota</taxon>
        <taxon>Desulfobacteria</taxon>
        <taxon>Desulfobacterales</taxon>
        <taxon>Desulfobacteraceae</taxon>
        <taxon>Desulfobotulus</taxon>
    </lineage>
</organism>
<dbReference type="AlphaFoldDB" id="A0A5S5MD73"/>
<protein>
    <recommendedName>
        <fullName evidence="3">Cytochrome c</fullName>
    </recommendedName>
</protein>
<keyword evidence="2" id="KW-1185">Reference proteome</keyword>
<evidence type="ECO:0000313" key="1">
    <source>
        <dbReference type="EMBL" id="TYT73641.1"/>
    </source>
</evidence>
<dbReference type="Proteomes" id="UP000321899">
    <property type="component" value="Unassembled WGS sequence"/>
</dbReference>
<evidence type="ECO:0008006" key="3">
    <source>
        <dbReference type="Google" id="ProtNLM"/>
    </source>
</evidence>
<comment type="caution">
    <text evidence="1">The sequence shown here is derived from an EMBL/GenBank/DDBJ whole genome shotgun (WGS) entry which is preliminary data.</text>
</comment>
<proteinExistence type="predicted"/>
<dbReference type="EMBL" id="VDMB01000023">
    <property type="protein sequence ID" value="TYT73641.1"/>
    <property type="molecule type" value="Genomic_DNA"/>
</dbReference>
<accession>A0A5S5MD73</accession>